<organism evidence="1 2">
    <name type="scientific">Vibrio agarilyticus</name>
    <dbReference type="NCBI Taxonomy" id="2726741"/>
    <lineage>
        <taxon>Bacteria</taxon>
        <taxon>Pseudomonadati</taxon>
        <taxon>Pseudomonadota</taxon>
        <taxon>Gammaproteobacteria</taxon>
        <taxon>Vibrionales</taxon>
        <taxon>Vibrionaceae</taxon>
        <taxon>Vibrio</taxon>
    </lineage>
</organism>
<name>A0A7X8TQW3_9VIBR</name>
<reference evidence="1 2" key="1">
    <citation type="submission" date="2020-04" db="EMBL/GenBank/DDBJ databases">
        <title>Vibrio sp. SM6, a novel species isolated from seawater.</title>
        <authorList>
            <person name="Wang X."/>
        </authorList>
    </citation>
    <scope>NUCLEOTIDE SEQUENCE [LARGE SCALE GENOMIC DNA]</scope>
    <source>
        <strain evidence="1 2">SM6</strain>
    </source>
</reference>
<comment type="caution">
    <text evidence="1">The sequence shown here is derived from an EMBL/GenBank/DDBJ whole genome shotgun (WGS) entry which is preliminary data.</text>
</comment>
<accession>A0A7X8TQW3</accession>
<dbReference type="AlphaFoldDB" id="A0A7X8TQW3"/>
<dbReference type="EMBL" id="JABAIK010000007">
    <property type="protein sequence ID" value="NLS12976.1"/>
    <property type="molecule type" value="Genomic_DNA"/>
</dbReference>
<dbReference type="Proteomes" id="UP000535589">
    <property type="component" value="Unassembled WGS sequence"/>
</dbReference>
<gene>
    <name evidence="1" type="ORF">HGP28_08740</name>
</gene>
<proteinExistence type="predicted"/>
<sequence length="110" mass="12651">MQRFRSKKFTLLEMGLYDSDCQFSQESSSCDLSGFAEWQYGDTPSLSIGFDWEVRNGAIVLCGEPFCNFVLRTDSGLVMSHEATTLRLVSEIEHWGWQNTIKKNLYKSLH</sequence>
<evidence type="ECO:0000313" key="1">
    <source>
        <dbReference type="EMBL" id="NLS12976.1"/>
    </source>
</evidence>
<dbReference type="Gene3D" id="3.10.450.610">
    <property type="match status" value="1"/>
</dbReference>
<evidence type="ECO:0000313" key="2">
    <source>
        <dbReference type="Proteomes" id="UP000535589"/>
    </source>
</evidence>
<keyword evidence="2" id="KW-1185">Reference proteome</keyword>
<dbReference type="RefSeq" id="WP_168836070.1">
    <property type="nucleotide sequence ID" value="NZ_JABAIK010000007.1"/>
</dbReference>
<protein>
    <submittedName>
        <fullName evidence="1">DUF4902 domain-containing protein</fullName>
    </submittedName>
</protein>